<organism evidence="2 3">
    <name type="scientific">Actibacterium atlanticum</name>
    <dbReference type="NCBI Taxonomy" id="1461693"/>
    <lineage>
        <taxon>Bacteria</taxon>
        <taxon>Pseudomonadati</taxon>
        <taxon>Pseudomonadota</taxon>
        <taxon>Alphaproteobacteria</taxon>
        <taxon>Rhodobacterales</taxon>
        <taxon>Roseobacteraceae</taxon>
        <taxon>Actibacterium</taxon>
    </lineage>
</organism>
<name>A0A058ZI61_9RHOB</name>
<protein>
    <submittedName>
        <fullName evidence="2">Uncharacterized protein</fullName>
    </submittedName>
</protein>
<evidence type="ECO:0000313" key="3">
    <source>
        <dbReference type="Proteomes" id="UP000024836"/>
    </source>
</evidence>
<comment type="caution">
    <text evidence="2">The sequence shown here is derived from an EMBL/GenBank/DDBJ whole genome shotgun (WGS) entry which is preliminary data.</text>
</comment>
<accession>A0A058ZI61</accession>
<dbReference type="EMBL" id="AQQY01000013">
    <property type="protein sequence ID" value="KCV80892.1"/>
    <property type="molecule type" value="Genomic_DNA"/>
</dbReference>
<proteinExistence type="predicted"/>
<sequence length="133" mass="14435">MKKLILTTAIILGAAAPTFADTSNSHFIQELERSSDGEDRFLARQLKKGAVKPAATVSSKSTEFGSHFVEELARSADGEDAFLARQIAKNNVTGTTFVTSGVSEHRIQELLRSNEGSDRFLAKQLIKKGVVVQ</sequence>
<keyword evidence="1" id="KW-0732">Signal</keyword>
<keyword evidence="3" id="KW-1185">Reference proteome</keyword>
<evidence type="ECO:0000313" key="2">
    <source>
        <dbReference type="EMBL" id="KCV80892.1"/>
    </source>
</evidence>
<dbReference type="Proteomes" id="UP000024836">
    <property type="component" value="Unassembled WGS sequence"/>
</dbReference>
<reference evidence="2 3" key="1">
    <citation type="submission" date="2013-04" db="EMBL/GenBank/DDBJ databases">
        <title>Shimia sp. 22II-S11-Z10 Genome Sequencing.</title>
        <authorList>
            <person name="Lai Q."/>
            <person name="Li G."/>
            <person name="Shao Z."/>
        </authorList>
    </citation>
    <scope>NUCLEOTIDE SEQUENCE [LARGE SCALE GENOMIC DNA]</scope>
    <source>
        <strain evidence="3">22II-S11-Z10</strain>
    </source>
</reference>
<dbReference type="RefSeq" id="WP_035252990.1">
    <property type="nucleotide sequence ID" value="NZ_AQQY01000013.1"/>
</dbReference>
<dbReference type="PATRIC" id="fig|1461693.3.peg.2950"/>
<gene>
    <name evidence="2" type="ORF">ATO10_14614</name>
</gene>
<evidence type="ECO:0000256" key="1">
    <source>
        <dbReference type="SAM" id="SignalP"/>
    </source>
</evidence>
<feature type="chain" id="PRO_5001572156" evidence="1">
    <location>
        <begin position="21"/>
        <end position="133"/>
    </location>
</feature>
<dbReference type="STRING" id="1461693.ATO10_14614"/>
<dbReference type="AlphaFoldDB" id="A0A058ZI61"/>
<feature type="signal peptide" evidence="1">
    <location>
        <begin position="1"/>
        <end position="20"/>
    </location>
</feature>